<sequence>MASTEIRKIEENKDVASLILYRDSVTPFRKSFITVGEDKMSIAISFKKYVEEFKNLEVYQSDVFIASFPKTGTTWLSEMVWMICNDMNFEKGRELLAKRVPFLEMCGIYDQEEMQKSLKGNNPEFINDSIGFIRRLKEPRLIKTHLPFSLLPLQIQNNTKQPKILYITRNPKDVCVSYYHHAKLLEGYRGNLEDFRTLFLTGKVQYGPFWNNVMGYWKRRHWPNILILQYEQLITDLPSMIKKVALFLEKPLTDKQIEILAKHLNFESMRRNKSVNGEEVVEMRKKQNLVVEDGHFLRSGKMDDYKEEMNFEMINKFDAWIKEKVAGTDFDLYT</sequence>
<organism evidence="4 5">
    <name type="scientific">Ignelater luminosus</name>
    <name type="common">Cucubano</name>
    <name type="synonym">Pyrophorus luminosus</name>
    <dbReference type="NCBI Taxonomy" id="2038154"/>
    <lineage>
        <taxon>Eukaryota</taxon>
        <taxon>Metazoa</taxon>
        <taxon>Ecdysozoa</taxon>
        <taxon>Arthropoda</taxon>
        <taxon>Hexapoda</taxon>
        <taxon>Insecta</taxon>
        <taxon>Pterygota</taxon>
        <taxon>Neoptera</taxon>
        <taxon>Endopterygota</taxon>
        <taxon>Coleoptera</taxon>
        <taxon>Polyphaga</taxon>
        <taxon>Elateriformia</taxon>
        <taxon>Elateroidea</taxon>
        <taxon>Elateridae</taxon>
        <taxon>Agrypninae</taxon>
        <taxon>Pyrophorini</taxon>
        <taxon>Ignelater</taxon>
    </lineage>
</organism>
<dbReference type="SUPFAM" id="SSF52540">
    <property type="entry name" value="P-loop containing nucleoside triphosphate hydrolases"/>
    <property type="match status" value="1"/>
</dbReference>
<comment type="caution">
    <text evidence="4">The sequence shown here is derived from an EMBL/GenBank/DDBJ whole genome shotgun (WGS) entry which is preliminary data.</text>
</comment>
<gene>
    <name evidence="4" type="ORF">ILUMI_23181</name>
</gene>
<keyword evidence="2" id="KW-0808">Transferase</keyword>
<evidence type="ECO:0000256" key="1">
    <source>
        <dbReference type="ARBA" id="ARBA00005771"/>
    </source>
</evidence>
<reference evidence="4" key="1">
    <citation type="submission" date="2019-08" db="EMBL/GenBank/DDBJ databases">
        <title>The genome of the North American firefly Photinus pyralis.</title>
        <authorList>
            <consortium name="Photinus pyralis genome working group"/>
            <person name="Fallon T.R."/>
            <person name="Sander Lower S.E."/>
            <person name="Weng J.-K."/>
        </authorList>
    </citation>
    <scope>NUCLEOTIDE SEQUENCE</scope>
    <source>
        <strain evidence="4">TRF0915ILg1</strain>
        <tissue evidence="4">Whole body</tissue>
    </source>
</reference>
<proteinExistence type="inferred from homology"/>
<dbReference type="AlphaFoldDB" id="A0A8K0FZV3"/>
<evidence type="ECO:0000256" key="2">
    <source>
        <dbReference type="ARBA" id="ARBA00022679"/>
    </source>
</evidence>
<evidence type="ECO:0000313" key="5">
    <source>
        <dbReference type="Proteomes" id="UP000801492"/>
    </source>
</evidence>
<dbReference type="GO" id="GO:0008146">
    <property type="term" value="F:sulfotransferase activity"/>
    <property type="evidence" value="ECO:0007669"/>
    <property type="project" value="InterPro"/>
</dbReference>
<dbReference type="InterPro" id="IPR027417">
    <property type="entry name" value="P-loop_NTPase"/>
</dbReference>
<dbReference type="InterPro" id="IPR000863">
    <property type="entry name" value="Sulfotransferase_dom"/>
</dbReference>
<evidence type="ECO:0000313" key="4">
    <source>
        <dbReference type="EMBL" id="KAF2883002.1"/>
    </source>
</evidence>
<keyword evidence="5" id="KW-1185">Reference proteome</keyword>
<dbReference type="EMBL" id="VTPC01090571">
    <property type="protein sequence ID" value="KAF2883002.1"/>
    <property type="molecule type" value="Genomic_DNA"/>
</dbReference>
<name>A0A8K0FZV3_IGNLU</name>
<evidence type="ECO:0000259" key="3">
    <source>
        <dbReference type="Pfam" id="PF00685"/>
    </source>
</evidence>
<comment type="similarity">
    <text evidence="1">Belongs to the sulfotransferase 1 family.</text>
</comment>
<dbReference type="PANTHER" id="PTHR11783">
    <property type="entry name" value="SULFOTRANSFERASE SULT"/>
    <property type="match status" value="1"/>
</dbReference>
<dbReference type="OrthoDB" id="205623at2759"/>
<protein>
    <recommendedName>
        <fullName evidence="3">Sulfotransferase domain-containing protein</fullName>
    </recommendedName>
</protein>
<feature type="domain" description="Sulfotransferase" evidence="3">
    <location>
        <begin position="61"/>
        <end position="328"/>
    </location>
</feature>
<dbReference type="Gene3D" id="3.40.50.300">
    <property type="entry name" value="P-loop containing nucleotide triphosphate hydrolases"/>
    <property type="match status" value="1"/>
</dbReference>
<dbReference type="Pfam" id="PF00685">
    <property type="entry name" value="Sulfotransfer_1"/>
    <property type="match status" value="1"/>
</dbReference>
<accession>A0A8K0FZV3</accession>
<dbReference type="Proteomes" id="UP000801492">
    <property type="component" value="Unassembled WGS sequence"/>
</dbReference>